<dbReference type="EMBL" id="JACXAF010000001">
    <property type="protein sequence ID" value="MBD1388177.1"/>
    <property type="molecule type" value="Genomic_DNA"/>
</dbReference>
<comment type="caution">
    <text evidence="2">The sequence shown here is derived from an EMBL/GenBank/DDBJ whole genome shotgun (WGS) entry which is preliminary data.</text>
</comment>
<feature type="binding site" evidence="1">
    <location>
        <position position="178"/>
    </location>
    <ligand>
        <name>Zn(2+)</name>
        <dbReference type="ChEBI" id="CHEBI:29105"/>
    </ligand>
</feature>
<dbReference type="AlphaFoldDB" id="A0A8J6QSW9"/>
<evidence type="ECO:0000313" key="3">
    <source>
        <dbReference type="Proteomes" id="UP000638014"/>
    </source>
</evidence>
<dbReference type="GO" id="GO:0046872">
    <property type="term" value="F:metal ion binding"/>
    <property type="evidence" value="ECO:0007669"/>
    <property type="project" value="UniProtKB-KW"/>
</dbReference>
<dbReference type="RefSeq" id="WP_191143282.1">
    <property type="nucleotide sequence ID" value="NZ_JACXAF010000001.1"/>
</dbReference>
<name>A0A8J6QSW9_9GAMM</name>
<dbReference type="InterPro" id="IPR004597">
    <property type="entry name" value="Tag"/>
</dbReference>
<dbReference type="Pfam" id="PF03352">
    <property type="entry name" value="Adenine_glyco"/>
    <property type="match status" value="1"/>
</dbReference>
<dbReference type="GO" id="GO:0006284">
    <property type="term" value="P:base-excision repair"/>
    <property type="evidence" value="ECO:0007669"/>
    <property type="project" value="InterPro"/>
</dbReference>
<protein>
    <submittedName>
        <fullName evidence="2">DNA-3-methyladenine glycosylase I</fullName>
    </submittedName>
</protein>
<gene>
    <name evidence="2" type="ORF">IC617_01925</name>
</gene>
<sequence>MQKQNDCSWPGEDQQYRQYHDEVWGRPEFDSQQLFEKLCLDGQQAGLSWLTILRKQGNYQRAFAGFDPNVIAKWGDNEIEQLVTDAGIIRSRAKISAIISNAQAYLSIEKGNGEFAHWLWSFVNHCQIDMTLDAESSMQTESEESRAMAKALKKAGFKFVGPTICYAFMQAVGMINDHLLSCSCYQACKPSKYPW</sequence>
<dbReference type="Proteomes" id="UP000638014">
    <property type="component" value="Unassembled WGS sequence"/>
</dbReference>
<dbReference type="GO" id="GO:0008725">
    <property type="term" value="F:DNA-3-methyladenine glycosylase activity"/>
    <property type="evidence" value="ECO:0007669"/>
    <property type="project" value="InterPro"/>
</dbReference>
<evidence type="ECO:0000256" key="1">
    <source>
        <dbReference type="PIRSR" id="PIRSR604597-1"/>
    </source>
</evidence>
<dbReference type="SUPFAM" id="SSF48150">
    <property type="entry name" value="DNA-glycosylase"/>
    <property type="match status" value="1"/>
</dbReference>
<dbReference type="InterPro" id="IPR011257">
    <property type="entry name" value="DNA_glycosylase"/>
</dbReference>
<feature type="binding site" evidence="1">
    <location>
        <position position="20"/>
    </location>
    <ligand>
        <name>Zn(2+)</name>
        <dbReference type="ChEBI" id="CHEBI:29105"/>
    </ligand>
</feature>
<evidence type="ECO:0000313" key="2">
    <source>
        <dbReference type="EMBL" id="MBD1388177.1"/>
    </source>
</evidence>
<feature type="binding site" evidence="1">
    <location>
        <position position="182"/>
    </location>
    <ligand>
        <name>Zn(2+)</name>
        <dbReference type="ChEBI" id="CHEBI:29105"/>
    </ligand>
</feature>
<keyword evidence="3" id="KW-1185">Reference proteome</keyword>
<dbReference type="NCBIfam" id="TIGR00624">
    <property type="entry name" value="tag"/>
    <property type="match status" value="1"/>
</dbReference>
<keyword evidence="1" id="KW-0862">Zinc</keyword>
<reference evidence="2" key="1">
    <citation type="submission" date="2020-09" db="EMBL/GenBank/DDBJ databases">
        <title>A novel bacterium of genus Neiella, isolated from South China Sea.</title>
        <authorList>
            <person name="Huang H."/>
            <person name="Mo K."/>
            <person name="Hu Y."/>
        </authorList>
    </citation>
    <scope>NUCLEOTIDE SEQUENCE</scope>
    <source>
        <strain evidence="2">HB171785</strain>
    </source>
</reference>
<dbReference type="InterPro" id="IPR052891">
    <property type="entry name" value="DNA-3mA_glycosylase"/>
</dbReference>
<dbReference type="PANTHER" id="PTHR30037">
    <property type="entry name" value="DNA-3-METHYLADENINE GLYCOSYLASE 1"/>
    <property type="match status" value="1"/>
</dbReference>
<keyword evidence="1" id="KW-0479">Metal-binding</keyword>
<feature type="binding site" evidence="1">
    <location>
        <position position="7"/>
    </location>
    <ligand>
        <name>Zn(2+)</name>
        <dbReference type="ChEBI" id="CHEBI:29105"/>
    </ligand>
</feature>
<dbReference type="PANTHER" id="PTHR30037:SF4">
    <property type="entry name" value="DNA-3-METHYLADENINE GLYCOSYLASE I"/>
    <property type="match status" value="1"/>
</dbReference>
<dbReference type="Gene3D" id="1.10.340.30">
    <property type="entry name" value="Hypothetical protein, domain 2"/>
    <property type="match status" value="1"/>
</dbReference>
<accession>A0A8J6QSW9</accession>
<dbReference type="InterPro" id="IPR005019">
    <property type="entry name" value="Adenine_glyco"/>
</dbReference>
<proteinExistence type="predicted"/>
<organism evidence="2 3">
    <name type="scientific">Neiella litorisoli</name>
    <dbReference type="NCBI Taxonomy" id="2771431"/>
    <lineage>
        <taxon>Bacteria</taxon>
        <taxon>Pseudomonadati</taxon>
        <taxon>Pseudomonadota</taxon>
        <taxon>Gammaproteobacteria</taxon>
        <taxon>Alteromonadales</taxon>
        <taxon>Echinimonadaceae</taxon>
        <taxon>Neiella</taxon>
    </lineage>
</organism>